<feature type="transmembrane region" description="Helical" evidence="1">
    <location>
        <begin position="36"/>
        <end position="61"/>
    </location>
</feature>
<sequence>MKEKNVIDLKFYSNRSANNCNRNFLRKITHSMKEPALIGSLNGFISGAIGAILATYGYIALPGFGPVITMGVGVAFAAGSIMGAIIGFTIGILVGIFFIFMKN</sequence>
<name>A0ABV2HIB9_9HYPH</name>
<comment type="caution">
    <text evidence="2">The sequence shown here is derived from an EMBL/GenBank/DDBJ whole genome shotgun (WGS) entry which is preliminary data.</text>
</comment>
<reference evidence="2 3" key="1">
    <citation type="submission" date="2024-06" db="EMBL/GenBank/DDBJ databases">
        <title>Genomic Encyclopedia of Type Strains, Phase IV (KMG-IV): sequencing the most valuable type-strain genomes for metagenomic binning, comparative biology and taxonomic classification.</title>
        <authorList>
            <person name="Goeker M."/>
        </authorList>
    </citation>
    <scope>NUCLEOTIDE SEQUENCE [LARGE SCALE GENOMIC DNA]</scope>
    <source>
        <strain evidence="2 3">DSM 23649</strain>
    </source>
</reference>
<organism evidence="2 3">
    <name type="scientific">Bartonella silvatica</name>
    <dbReference type="NCBI Taxonomy" id="357760"/>
    <lineage>
        <taxon>Bacteria</taxon>
        <taxon>Pseudomonadati</taxon>
        <taxon>Pseudomonadota</taxon>
        <taxon>Alphaproteobacteria</taxon>
        <taxon>Hyphomicrobiales</taxon>
        <taxon>Bartonellaceae</taxon>
        <taxon>Bartonella</taxon>
    </lineage>
</organism>
<dbReference type="Proteomes" id="UP001549086">
    <property type="component" value="Unassembled WGS sequence"/>
</dbReference>
<protein>
    <submittedName>
        <fullName evidence="2">Mg/Co/Ni transporter MgtE</fullName>
    </submittedName>
</protein>
<feature type="transmembrane region" description="Helical" evidence="1">
    <location>
        <begin position="67"/>
        <end position="100"/>
    </location>
</feature>
<evidence type="ECO:0000313" key="2">
    <source>
        <dbReference type="EMBL" id="MET3590305.1"/>
    </source>
</evidence>
<dbReference type="EMBL" id="JBEPLI010000019">
    <property type="protein sequence ID" value="MET3590305.1"/>
    <property type="molecule type" value="Genomic_DNA"/>
</dbReference>
<keyword evidence="1" id="KW-1133">Transmembrane helix</keyword>
<gene>
    <name evidence="2" type="ORF">ABID23_001410</name>
</gene>
<dbReference type="RefSeq" id="WP_354190547.1">
    <property type="nucleotide sequence ID" value="NZ_JBEPLI010000019.1"/>
</dbReference>
<keyword evidence="1" id="KW-0812">Transmembrane</keyword>
<keyword evidence="1" id="KW-0472">Membrane</keyword>
<evidence type="ECO:0000313" key="3">
    <source>
        <dbReference type="Proteomes" id="UP001549086"/>
    </source>
</evidence>
<keyword evidence="3" id="KW-1185">Reference proteome</keyword>
<evidence type="ECO:0000256" key="1">
    <source>
        <dbReference type="SAM" id="Phobius"/>
    </source>
</evidence>
<accession>A0ABV2HIB9</accession>
<proteinExistence type="predicted"/>